<feature type="compositionally biased region" description="Basic and acidic residues" evidence="1">
    <location>
        <begin position="102"/>
        <end position="129"/>
    </location>
</feature>
<feature type="compositionally biased region" description="Low complexity" evidence="1">
    <location>
        <begin position="86"/>
        <end position="101"/>
    </location>
</feature>
<feature type="region of interest" description="Disordered" evidence="1">
    <location>
        <begin position="80"/>
        <end position="129"/>
    </location>
</feature>
<organism evidence="2 3">
    <name type="scientific">Armillaria ostoyae</name>
    <name type="common">Armillaria root rot fungus</name>
    <dbReference type="NCBI Taxonomy" id="47428"/>
    <lineage>
        <taxon>Eukaryota</taxon>
        <taxon>Fungi</taxon>
        <taxon>Dikarya</taxon>
        <taxon>Basidiomycota</taxon>
        <taxon>Agaricomycotina</taxon>
        <taxon>Agaricomycetes</taxon>
        <taxon>Agaricomycetidae</taxon>
        <taxon>Agaricales</taxon>
        <taxon>Marasmiineae</taxon>
        <taxon>Physalacriaceae</taxon>
        <taxon>Armillaria</taxon>
    </lineage>
</organism>
<keyword evidence="3" id="KW-1185">Reference proteome</keyword>
<name>A0A284QW47_ARMOS</name>
<dbReference type="EMBL" id="FUEG01000002">
    <property type="protein sequence ID" value="SJL00674.1"/>
    <property type="molecule type" value="Genomic_DNA"/>
</dbReference>
<protein>
    <submittedName>
        <fullName evidence="2">Uncharacterized protein</fullName>
    </submittedName>
</protein>
<dbReference type="AlphaFoldDB" id="A0A284QW47"/>
<accession>A0A284QW47</accession>
<reference evidence="3" key="1">
    <citation type="journal article" date="2017" name="Nat. Ecol. Evol.">
        <title>Genome expansion and lineage-specific genetic innovations in the forest pathogenic fungi Armillaria.</title>
        <authorList>
            <person name="Sipos G."/>
            <person name="Prasanna A.N."/>
            <person name="Walter M.C."/>
            <person name="O'Connor E."/>
            <person name="Balint B."/>
            <person name="Krizsan K."/>
            <person name="Kiss B."/>
            <person name="Hess J."/>
            <person name="Varga T."/>
            <person name="Slot J."/>
            <person name="Riley R."/>
            <person name="Boka B."/>
            <person name="Rigling D."/>
            <person name="Barry K."/>
            <person name="Lee J."/>
            <person name="Mihaltcheva S."/>
            <person name="LaButti K."/>
            <person name="Lipzen A."/>
            <person name="Waldron R."/>
            <person name="Moloney N.M."/>
            <person name="Sperisen C."/>
            <person name="Kredics L."/>
            <person name="Vagvoelgyi C."/>
            <person name="Patrignani A."/>
            <person name="Fitzpatrick D."/>
            <person name="Nagy I."/>
            <person name="Doyle S."/>
            <person name="Anderson J.B."/>
            <person name="Grigoriev I.V."/>
            <person name="Gueldener U."/>
            <person name="Muensterkoetter M."/>
            <person name="Nagy L.G."/>
        </authorList>
    </citation>
    <scope>NUCLEOTIDE SEQUENCE [LARGE SCALE GENOMIC DNA]</scope>
    <source>
        <strain evidence="3">C18/9</strain>
    </source>
</reference>
<proteinExistence type="predicted"/>
<evidence type="ECO:0000313" key="3">
    <source>
        <dbReference type="Proteomes" id="UP000219338"/>
    </source>
</evidence>
<gene>
    <name evidence="2" type="ORF">ARMOST_03987</name>
</gene>
<dbReference type="Proteomes" id="UP000219338">
    <property type="component" value="Unassembled WGS sequence"/>
</dbReference>
<sequence length="129" mass="14482">MPDAAQRTQPLVARCSLLVGDNQLTLIHLCISDGSSRSRSCLVKTLGLQFRGNTNPFSLLILIYLPVFMSTNDLYEPDDQWKPSLRRSSPLPSRTCCSKSSRSSEEEVDGRVPGKRMPDQGLRKPEFRN</sequence>
<evidence type="ECO:0000256" key="1">
    <source>
        <dbReference type="SAM" id="MobiDB-lite"/>
    </source>
</evidence>
<evidence type="ECO:0000313" key="2">
    <source>
        <dbReference type="EMBL" id="SJL00674.1"/>
    </source>
</evidence>